<keyword evidence="2" id="KW-1185">Reference proteome</keyword>
<dbReference type="Proteomes" id="UP000286715">
    <property type="component" value="Unassembled WGS sequence"/>
</dbReference>
<protein>
    <submittedName>
        <fullName evidence="1">Esterase</fullName>
    </submittedName>
</protein>
<reference evidence="1 2" key="1">
    <citation type="submission" date="2018-11" db="EMBL/GenBank/DDBJ databases">
        <title>Schleiferia aggregans sp. nov., a moderately thermophilic heterotrophic bacterium isolated from microbial mats at a terrestrial hot spring.</title>
        <authorList>
            <person name="Iino T."/>
            <person name="Ohkuma M."/>
            <person name="Haruta S."/>
        </authorList>
    </citation>
    <scope>NUCLEOTIDE SEQUENCE [LARGE SCALE GENOMIC DNA]</scope>
    <source>
        <strain evidence="1 2">LA</strain>
    </source>
</reference>
<comment type="caution">
    <text evidence="1">The sequence shown here is derived from an EMBL/GenBank/DDBJ whole genome shotgun (WGS) entry which is preliminary data.</text>
</comment>
<proteinExistence type="predicted"/>
<evidence type="ECO:0000313" key="2">
    <source>
        <dbReference type="Proteomes" id="UP000286715"/>
    </source>
</evidence>
<gene>
    <name evidence="1" type="ORF">JCM31826_05560</name>
</gene>
<organism evidence="1 2">
    <name type="scientific">Thermaurantimonas aggregans</name>
    <dbReference type="NCBI Taxonomy" id="2173829"/>
    <lineage>
        <taxon>Bacteria</taxon>
        <taxon>Pseudomonadati</taxon>
        <taxon>Bacteroidota</taxon>
        <taxon>Flavobacteriia</taxon>
        <taxon>Flavobacteriales</taxon>
        <taxon>Schleiferiaceae</taxon>
        <taxon>Thermaurantimonas</taxon>
    </lineage>
</organism>
<dbReference type="InterPro" id="IPR029058">
    <property type="entry name" value="AB_hydrolase_fold"/>
</dbReference>
<dbReference type="AlphaFoldDB" id="A0A401XJB6"/>
<accession>A0A401XJB6</accession>
<dbReference type="SUPFAM" id="SSF53474">
    <property type="entry name" value="alpha/beta-Hydrolases"/>
    <property type="match status" value="1"/>
</dbReference>
<dbReference type="InterPro" id="IPR000801">
    <property type="entry name" value="Esterase-like"/>
</dbReference>
<name>A0A401XJB6_9FLAO</name>
<dbReference type="EMBL" id="BHZE01000003">
    <property type="protein sequence ID" value="GCD77074.1"/>
    <property type="molecule type" value="Genomic_DNA"/>
</dbReference>
<dbReference type="Pfam" id="PF00756">
    <property type="entry name" value="Esterase"/>
    <property type="match status" value="1"/>
</dbReference>
<sequence length="227" mass="25933">MEIAIYGHFGFALLMVPTAAADYLEYERFLLIDAIQPLIDAGKLKVFSINSINSESWLNSRMHPRDKSLRHAQFNDYVYNEVVPFIKSQTSPSTPIYIAGASFGALHAANLFFKNPWAINGCIAMSGVYDLSVYTQGYWDDNVYFNSPMHYLQNLNDHNTLEQIRRSGHIHILTGSGAYEDPNASRALSSLLYHKGIPHDLDVWGWDIEHDWPTWRKMLPFVLSSKF</sequence>
<dbReference type="Gene3D" id="3.40.50.1820">
    <property type="entry name" value="alpha/beta hydrolase"/>
    <property type="match status" value="1"/>
</dbReference>
<evidence type="ECO:0000313" key="1">
    <source>
        <dbReference type="EMBL" id="GCD77074.1"/>
    </source>
</evidence>